<evidence type="ECO:0000256" key="1">
    <source>
        <dbReference type="ARBA" id="ARBA00004651"/>
    </source>
</evidence>
<keyword evidence="4 10" id="KW-0808">Transferase</keyword>
<keyword evidence="5 8" id="KW-0812">Transmembrane</keyword>
<feature type="transmembrane region" description="Helical" evidence="8">
    <location>
        <begin position="175"/>
        <end position="193"/>
    </location>
</feature>
<feature type="transmembrane region" description="Helical" evidence="8">
    <location>
        <begin position="27"/>
        <end position="46"/>
    </location>
</feature>
<protein>
    <submittedName>
        <fullName evidence="10">Glycosyltransferase family 39 protein</fullName>
    </submittedName>
</protein>
<dbReference type="OrthoDB" id="2034231at2"/>
<evidence type="ECO:0000313" key="11">
    <source>
        <dbReference type="Proteomes" id="UP000321204"/>
    </source>
</evidence>
<evidence type="ECO:0000313" key="10">
    <source>
        <dbReference type="EMBL" id="QEC57357.1"/>
    </source>
</evidence>
<keyword evidence="7 8" id="KW-0472">Membrane</keyword>
<dbReference type="PANTHER" id="PTHR33908:SF11">
    <property type="entry name" value="MEMBRANE PROTEIN"/>
    <property type="match status" value="1"/>
</dbReference>
<keyword evidence="2" id="KW-1003">Cell membrane</keyword>
<accession>A0A5B8UL16</accession>
<dbReference type="Pfam" id="PF13231">
    <property type="entry name" value="PMT_2"/>
    <property type="match status" value="1"/>
</dbReference>
<keyword evidence="11" id="KW-1185">Reference proteome</keyword>
<evidence type="ECO:0000256" key="5">
    <source>
        <dbReference type="ARBA" id="ARBA00022692"/>
    </source>
</evidence>
<name>A0A5B8UL16_9BACT</name>
<feature type="transmembrane region" description="Helical" evidence="8">
    <location>
        <begin position="147"/>
        <end position="166"/>
    </location>
</feature>
<organism evidence="10 11">
    <name type="scientific">Flavisolibacter ginsenosidimutans</name>
    <dbReference type="NCBI Taxonomy" id="661481"/>
    <lineage>
        <taxon>Bacteria</taxon>
        <taxon>Pseudomonadati</taxon>
        <taxon>Bacteroidota</taxon>
        <taxon>Chitinophagia</taxon>
        <taxon>Chitinophagales</taxon>
        <taxon>Chitinophagaceae</taxon>
        <taxon>Flavisolibacter</taxon>
    </lineage>
</organism>
<dbReference type="GO" id="GO:0016763">
    <property type="term" value="F:pentosyltransferase activity"/>
    <property type="evidence" value="ECO:0007669"/>
    <property type="project" value="TreeGrafter"/>
</dbReference>
<dbReference type="KEGG" id="fgg:FSB75_16095"/>
<dbReference type="GO" id="GO:0005886">
    <property type="term" value="C:plasma membrane"/>
    <property type="evidence" value="ECO:0007669"/>
    <property type="project" value="UniProtKB-SubCell"/>
</dbReference>
<proteinExistence type="predicted"/>
<dbReference type="GO" id="GO:0009103">
    <property type="term" value="P:lipopolysaccharide biosynthetic process"/>
    <property type="evidence" value="ECO:0007669"/>
    <property type="project" value="UniProtKB-ARBA"/>
</dbReference>
<evidence type="ECO:0000259" key="9">
    <source>
        <dbReference type="Pfam" id="PF13231"/>
    </source>
</evidence>
<dbReference type="RefSeq" id="WP_146789583.1">
    <property type="nucleotide sequence ID" value="NZ_BAABIO010000003.1"/>
</dbReference>
<keyword evidence="6 8" id="KW-1133">Transmembrane helix</keyword>
<evidence type="ECO:0000256" key="2">
    <source>
        <dbReference type="ARBA" id="ARBA00022475"/>
    </source>
</evidence>
<feature type="transmembrane region" description="Helical" evidence="8">
    <location>
        <begin position="120"/>
        <end position="141"/>
    </location>
</feature>
<dbReference type="EMBL" id="CP042433">
    <property type="protein sequence ID" value="QEC57357.1"/>
    <property type="molecule type" value="Genomic_DNA"/>
</dbReference>
<keyword evidence="3" id="KW-0328">Glycosyltransferase</keyword>
<feature type="transmembrane region" description="Helical" evidence="8">
    <location>
        <begin position="245"/>
        <end position="266"/>
    </location>
</feature>
<dbReference type="InterPro" id="IPR038731">
    <property type="entry name" value="RgtA/B/C-like"/>
</dbReference>
<feature type="transmembrane region" description="Helical" evidence="8">
    <location>
        <begin position="407"/>
        <end position="428"/>
    </location>
</feature>
<dbReference type="AlphaFoldDB" id="A0A5B8UL16"/>
<feature type="transmembrane region" description="Helical" evidence="8">
    <location>
        <begin position="309"/>
        <end position="331"/>
    </location>
</feature>
<evidence type="ECO:0000256" key="8">
    <source>
        <dbReference type="SAM" id="Phobius"/>
    </source>
</evidence>
<feature type="transmembrane region" description="Helical" evidence="8">
    <location>
        <begin position="378"/>
        <end position="400"/>
    </location>
</feature>
<dbReference type="Proteomes" id="UP000321204">
    <property type="component" value="Chromosome"/>
</dbReference>
<reference evidence="10 11" key="1">
    <citation type="journal article" date="2015" name="Int. J. Syst. Evol. Microbiol.">
        <title>Flavisolibacter ginsenosidimutans sp. nov., with ginsenoside-converting activity isolated from soil used for cultivating ginseng.</title>
        <authorList>
            <person name="Zhao Y."/>
            <person name="Liu Q."/>
            <person name="Kang M.S."/>
            <person name="Jin F."/>
            <person name="Yu H."/>
            <person name="Im W.T."/>
        </authorList>
    </citation>
    <scope>NUCLEOTIDE SEQUENCE [LARGE SCALE GENOMIC DNA]</scope>
    <source>
        <strain evidence="10 11">Gsoil 636</strain>
    </source>
</reference>
<feature type="transmembrane region" description="Helical" evidence="8">
    <location>
        <begin position="213"/>
        <end position="233"/>
    </location>
</feature>
<evidence type="ECO:0000256" key="7">
    <source>
        <dbReference type="ARBA" id="ARBA00023136"/>
    </source>
</evidence>
<evidence type="ECO:0000256" key="3">
    <source>
        <dbReference type="ARBA" id="ARBA00022676"/>
    </source>
</evidence>
<comment type="subcellular location">
    <subcellularLocation>
        <location evidence="1">Cell membrane</location>
        <topology evidence="1">Multi-pass membrane protein</topology>
    </subcellularLocation>
</comment>
<sequence>MLPLSSLNTQSSRPSFFANANRYRKPLVFLFFLGVLLLGLFIYRDYGISADEGISRTNAVITAKYLVQRFVPAYAKSDSVLASVPNLHQWKDRDYGVAFELPAYLLEKALRLKDPRSIHFLHHLCIFLVFWVGLWFFYLLAKERFNSWKVGLVGAILLLLSPRIFADAFYNSKDLVFMSFFIVSLYTLVRFLKSPNWRLALLHALACAITIDVRIMGILLPLATVAIFVIDAMKNNSNLPMKKRMAALVLYSALLVCIVILFWPFLWEAPLSNFLLAFKNMSKFRWNNEVLYMGHITHAANLPWHYGPVWITITTPVVYTLLFLLGSILIVKNILANRLHLYRNNAQKLDVIFLAFFYLPLAAVIVLHSILYDGWRHLFFLYPAFLLLALRGLVSGYAFLQKKRMTWPLRFATVVFFASLLRTVFFMITAHPYQNVYFSFLPAKTVEKNFERDYWGLSFRKSMEFVMNHDKSDTVYLQSPSTWAEQNSELLKKEDQQRVRWINFDDSVYTAYPKSVYFLTEFRAHPQPFPFPNEIYSQEVHGLKIASVYKIK</sequence>
<gene>
    <name evidence="10" type="ORF">FSB75_16095</name>
</gene>
<evidence type="ECO:0000256" key="6">
    <source>
        <dbReference type="ARBA" id="ARBA00022989"/>
    </source>
</evidence>
<dbReference type="PANTHER" id="PTHR33908">
    <property type="entry name" value="MANNOSYLTRANSFERASE YKCB-RELATED"/>
    <property type="match status" value="1"/>
</dbReference>
<evidence type="ECO:0000256" key="4">
    <source>
        <dbReference type="ARBA" id="ARBA00022679"/>
    </source>
</evidence>
<feature type="domain" description="Glycosyltransferase RgtA/B/C/D-like" evidence="9">
    <location>
        <begin position="124"/>
        <end position="263"/>
    </location>
</feature>
<feature type="transmembrane region" description="Helical" evidence="8">
    <location>
        <begin position="351"/>
        <end position="372"/>
    </location>
</feature>
<dbReference type="InterPro" id="IPR050297">
    <property type="entry name" value="LipidA_mod_glycosyltrf_83"/>
</dbReference>